<dbReference type="EMBL" id="AFRT01001962">
    <property type="protein sequence ID" value="ELU39035.1"/>
    <property type="molecule type" value="Genomic_DNA"/>
</dbReference>
<comment type="caution">
    <text evidence="2">The sequence shown here is derived from an EMBL/GenBank/DDBJ whole genome shotgun (WGS) entry which is preliminary data.</text>
</comment>
<gene>
    <name evidence="2" type="ORF">AG1IA_06937</name>
</gene>
<evidence type="ECO:0000313" key="3">
    <source>
        <dbReference type="Proteomes" id="UP000011668"/>
    </source>
</evidence>
<dbReference type="HOGENOM" id="CLU_874868_0_0_1"/>
<dbReference type="AlphaFoldDB" id="L8WM55"/>
<sequence>MWATRYRFWDALSVSVSTGVVAVAVPLTVPVGRGNVAETETDRVVVGSARVEVNELVKTSSGSTLAPDWVDAVEVAVAVAFPVGKATGSEMLKVPVGSASEVATLEGTTLVPIDPVCDAVPNEDETATVEVGADSVPVPEMVPLAERVPVGTALDEGAVADGSALVSDNKDEIEVAPDEITDSDSDTDADADVDPVPVGAALDEGTVKVGSAELSGSKLEVSGRLMTGVLLGLVDDPDPDVVTGAEADSTLVGAALDEGAARVDSVVLPGNKLEVRGRLITGVPVELVAGADETSDWDSDSVTGAVDAAVVVAAEDWR</sequence>
<accession>L8WM55</accession>
<feature type="region of interest" description="Disordered" evidence="1">
    <location>
        <begin position="164"/>
        <end position="190"/>
    </location>
</feature>
<organism evidence="2 3">
    <name type="scientific">Thanatephorus cucumeris (strain AG1-IA)</name>
    <name type="common">Rice sheath blight fungus</name>
    <name type="synonym">Rhizoctonia solani</name>
    <dbReference type="NCBI Taxonomy" id="983506"/>
    <lineage>
        <taxon>Eukaryota</taxon>
        <taxon>Fungi</taxon>
        <taxon>Dikarya</taxon>
        <taxon>Basidiomycota</taxon>
        <taxon>Agaricomycotina</taxon>
        <taxon>Agaricomycetes</taxon>
        <taxon>Cantharellales</taxon>
        <taxon>Ceratobasidiaceae</taxon>
        <taxon>Rhizoctonia</taxon>
        <taxon>Rhizoctonia solani AG-1</taxon>
    </lineage>
</organism>
<dbReference type="Proteomes" id="UP000011668">
    <property type="component" value="Unassembled WGS sequence"/>
</dbReference>
<name>L8WM55_THACA</name>
<feature type="compositionally biased region" description="Acidic residues" evidence="1">
    <location>
        <begin position="174"/>
        <end position="190"/>
    </location>
</feature>
<protein>
    <submittedName>
        <fullName evidence="2">Uncharacterized protein</fullName>
    </submittedName>
</protein>
<evidence type="ECO:0000313" key="2">
    <source>
        <dbReference type="EMBL" id="ELU39035.1"/>
    </source>
</evidence>
<reference evidence="2 3" key="1">
    <citation type="journal article" date="2013" name="Nat. Commun.">
        <title>The evolution and pathogenic mechanisms of the rice sheath blight pathogen.</title>
        <authorList>
            <person name="Zheng A."/>
            <person name="Lin R."/>
            <person name="Xu L."/>
            <person name="Qin P."/>
            <person name="Tang C."/>
            <person name="Ai P."/>
            <person name="Zhang D."/>
            <person name="Liu Y."/>
            <person name="Sun Z."/>
            <person name="Feng H."/>
            <person name="Wang Y."/>
            <person name="Chen Y."/>
            <person name="Liang X."/>
            <person name="Fu R."/>
            <person name="Li Q."/>
            <person name="Zhang J."/>
            <person name="Yu X."/>
            <person name="Xie Z."/>
            <person name="Ding L."/>
            <person name="Guan P."/>
            <person name="Tang J."/>
            <person name="Liang Y."/>
            <person name="Wang S."/>
            <person name="Deng Q."/>
            <person name="Li S."/>
            <person name="Zhu J."/>
            <person name="Wang L."/>
            <person name="Liu H."/>
            <person name="Li P."/>
        </authorList>
    </citation>
    <scope>NUCLEOTIDE SEQUENCE [LARGE SCALE GENOMIC DNA]</scope>
    <source>
        <strain evidence="3">AG-1 IA</strain>
    </source>
</reference>
<evidence type="ECO:0000256" key="1">
    <source>
        <dbReference type="SAM" id="MobiDB-lite"/>
    </source>
</evidence>
<keyword evidence="3" id="KW-1185">Reference proteome</keyword>
<proteinExistence type="predicted"/>